<dbReference type="EMBL" id="UFSM01000002">
    <property type="protein sequence ID" value="SUY28369.1"/>
    <property type="molecule type" value="Genomic_DNA"/>
</dbReference>
<protein>
    <submittedName>
        <fullName evidence="2">Uncharacterized protein conserved in bacteria</fullName>
    </submittedName>
</protein>
<sequence length="152" mass="16058">MAGLGRIALAALGILAYQNRDKLAEILKKVGSPPSTDPNSPQAEGTVFDQVLKAGSGGLGDLLDRLRNAGSEEAVDSWMGKGANQPIQPKNVEAAIDEGTLESLVTQTGMSRQEILDRLAVDLPKVVDELTPEGKLPDEPTLLDPVSPSHRP</sequence>
<dbReference type="Proteomes" id="UP000254701">
    <property type="component" value="Unassembled WGS sequence"/>
</dbReference>
<feature type="region of interest" description="Disordered" evidence="1">
    <location>
        <begin position="129"/>
        <end position="152"/>
    </location>
</feature>
<dbReference type="Pfam" id="PF20159">
    <property type="entry name" value="YidB"/>
    <property type="match status" value="1"/>
</dbReference>
<dbReference type="RefSeq" id="WP_115734128.1">
    <property type="nucleotide sequence ID" value="NZ_BAAAVY010000009.1"/>
</dbReference>
<dbReference type="InterPro" id="IPR027405">
    <property type="entry name" value="YidB-like"/>
</dbReference>
<evidence type="ECO:0000256" key="1">
    <source>
        <dbReference type="SAM" id="MobiDB-lite"/>
    </source>
</evidence>
<gene>
    <name evidence="2" type="ORF">NCTC10684_05112</name>
</gene>
<name>A0A381ILK9_AMIAI</name>
<proteinExistence type="predicted"/>
<reference evidence="2 3" key="1">
    <citation type="submission" date="2018-06" db="EMBL/GenBank/DDBJ databases">
        <authorList>
            <consortium name="Pathogen Informatics"/>
            <person name="Doyle S."/>
        </authorList>
    </citation>
    <scope>NUCLEOTIDE SEQUENCE [LARGE SCALE GENOMIC DNA]</scope>
    <source>
        <strain evidence="2 3">NCTC10684</strain>
    </source>
</reference>
<dbReference type="AlphaFoldDB" id="A0A381ILK9"/>
<dbReference type="OrthoDB" id="4235777at2"/>
<organism evidence="2 3">
    <name type="scientific">Aminobacter aminovorans</name>
    <name type="common">Chelatobacter heintzii</name>
    <dbReference type="NCBI Taxonomy" id="83263"/>
    <lineage>
        <taxon>Bacteria</taxon>
        <taxon>Pseudomonadati</taxon>
        <taxon>Pseudomonadota</taxon>
        <taxon>Alphaproteobacteria</taxon>
        <taxon>Hyphomicrobiales</taxon>
        <taxon>Phyllobacteriaceae</taxon>
        <taxon>Aminobacter</taxon>
    </lineage>
</organism>
<dbReference type="Gene3D" id="1.10.10.690">
    <property type="entry name" value="YidB-like"/>
    <property type="match status" value="1"/>
</dbReference>
<evidence type="ECO:0000313" key="2">
    <source>
        <dbReference type="EMBL" id="SUY28369.1"/>
    </source>
</evidence>
<dbReference type="InterPro" id="IPR045372">
    <property type="entry name" value="YidB"/>
</dbReference>
<dbReference type="SUPFAM" id="SSF140804">
    <property type="entry name" value="YidB-like"/>
    <property type="match status" value="1"/>
</dbReference>
<accession>A0A381ILK9</accession>
<evidence type="ECO:0000313" key="3">
    <source>
        <dbReference type="Proteomes" id="UP000254701"/>
    </source>
</evidence>